<name>A0ACB7HXT8_MANES</name>
<comment type="caution">
    <text evidence="1">The sequence shown here is derived from an EMBL/GenBank/DDBJ whole genome shotgun (WGS) entry which is preliminary data.</text>
</comment>
<keyword evidence="2" id="KW-1185">Reference proteome</keyword>
<gene>
    <name evidence="1" type="ORF">MANES_03G083162v8</name>
</gene>
<evidence type="ECO:0000313" key="2">
    <source>
        <dbReference type="Proteomes" id="UP000091857"/>
    </source>
</evidence>
<organism evidence="1 2">
    <name type="scientific">Manihot esculenta</name>
    <name type="common">Cassava</name>
    <name type="synonym">Jatropha manihot</name>
    <dbReference type="NCBI Taxonomy" id="3983"/>
    <lineage>
        <taxon>Eukaryota</taxon>
        <taxon>Viridiplantae</taxon>
        <taxon>Streptophyta</taxon>
        <taxon>Embryophyta</taxon>
        <taxon>Tracheophyta</taxon>
        <taxon>Spermatophyta</taxon>
        <taxon>Magnoliopsida</taxon>
        <taxon>eudicotyledons</taxon>
        <taxon>Gunneridae</taxon>
        <taxon>Pentapetalae</taxon>
        <taxon>rosids</taxon>
        <taxon>fabids</taxon>
        <taxon>Malpighiales</taxon>
        <taxon>Euphorbiaceae</taxon>
        <taxon>Crotonoideae</taxon>
        <taxon>Manihoteae</taxon>
        <taxon>Manihot</taxon>
    </lineage>
</organism>
<protein>
    <submittedName>
        <fullName evidence="1">Uncharacterized protein</fullName>
    </submittedName>
</protein>
<sequence>MSFSIFFFILLLVVPTHEASELATQTCDKTSVKELCNSVLGTSTATDADGLVKEALAATTREGGDVSVQIAKLLTSGGATAQKGLTECGDIYKTAMDKLKAATKALNEKSYADVETKVTDSKDTAKSCEDGFSGASPITEQNTKFSNLCDLTLAIVKTIKG</sequence>
<accession>A0ACB7HXT8</accession>
<dbReference type="Proteomes" id="UP000091857">
    <property type="component" value="Chromosome 3"/>
</dbReference>
<reference evidence="2" key="1">
    <citation type="journal article" date="2016" name="Nat. Biotechnol.">
        <title>Sequencing wild and cultivated cassava and related species reveals extensive interspecific hybridization and genetic diversity.</title>
        <authorList>
            <person name="Bredeson J.V."/>
            <person name="Lyons J.B."/>
            <person name="Prochnik S.E."/>
            <person name="Wu G.A."/>
            <person name="Ha C.M."/>
            <person name="Edsinger-Gonzales E."/>
            <person name="Grimwood J."/>
            <person name="Schmutz J."/>
            <person name="Rabbi I.Y."/>
            <person name="Egesi C."/>
            <person name="Nauluvula P."/>
            <person name="Lebot V."/>
            <person name="Ndunguru J."/>
            <person name="Mkamilo G."/>
            <person name="Bart R.S."/>
            <person name="Setter T.L."/>
            <person name="Gleadow R.M."/>
            <person name="Kulakow P."/>
            <person name="Ferguson M.E."/>
            <person name="Rounsley S."/>
            <person name="Rokhsar D.S."/>
        </authorList>
    </citation>
    <scope>NUCLEOTIDE SEQUENCE [LARGE SCALE GENOMIC DNA]</scope>
    <source>
        <strain evidence="2">cv. AM560-2</strain>
    </source>
</reference>
<proteinExistence type="predicted"/>
<evidence type="ECO:0000313" key="1">
    <source>
        <dbReference type="EMBL" id="KAG8657602.1"/>
    </source>
</evidence>
<dbReference type="EMBL" id="CM004389">
    <property type="protein sequence ID" value="KAG8657602.1"/>
    <property type="molecule type" value="Genomic_DNA"/>
</dbReference>